<dbReference type="PANTHER" id="PTHR12170">
    <property type="entry name" value="MACROPHAGE ERYTHROBLAST ATTACHER-RELATED"/>
    <property type="match status" value="1"/>
</dbReference>
<dbReference type="GO" id="GO:0034657">
    <property type="term" value="C:GID complex"/>
    <property type="evidence" value="ECO:0007669"/>
    <property type="project" value="TreeGrafter"/>
</dbReference>
<reference evidence="2" key="1">
    <citation type="submission" date="2019-03" db="EMBL/GenBank/DDBJ databases">
        <title>Improved annotation for the trematode Fasciola hepatica.</title>
        <authorList>
            <person name="Choi Y.-J."/>
            <person name="Martin J."/>
            <person name="Mitreva M."/>
        </authorList>
    </citation>
    <scope>NUCLEOTIDE SEQUENCE [LARGE SCALE GENOMIC DNA]</scope>
</reference>
<dbReference type="GO" id="GO:0004842">
    <property type="term" value="F:ubiquitin-protein transferase activity"/>
    <property type="evidence" value="ECO:0007669"/>
    <property type="project" value="InterPro"/>
</dbReference>
<feature type="domain" description="CTLH/CRA C-terminal to LisH motif" evidence="1">
    <location>
        <begin position="182"/>
        <end position="362"/>
    </location>
</feature>
<protein>
    <recommendedName>
        <fullName evidence="1">CTLH/CRA C-terminal to LisH motif domain-containing protein</fullName>
    </recommendedName>
</protein>
<dbReference type="EMBL" id="JXXN02007087">
    <property type="protein sequence ID" value="THD19189.1"/>
    <property type="molecule type" value="Genomic_DNA"/>
</dbReference>
<sequence length="390" mass="43467">MSSKADCQSASKVSNLINENSKIKGKLDEYCKTSETAFKAAKDELNRLKPLFEKGTLTDELKKALSNSASSIRSKMSECIKAHREVHPAVSKYGKLIDKSFTDDLSSLATYFMEREQNRSRSSSKASIQSPFVTEDTPLRSPEQLLHLVIIEHLLRQGHDALATDLVQEFGFSEEDVSLDKFRDLSNLVSSLQKGELELARNWLEENREELGNKAYKLEYTLAKLNFLATMHRRSSDPTAVLHAARQLVPYAEAYPEDFEHLMGSLVFLGRDLRDTPYADLALDCNPEEPMQISSLSENADSWSPVAESDLSPNDPVVRLLNPEGAVAQAAGLFKTSYCRQLNLTDVDPLCTVFNSGCKLLSRQQALQRAISCLSKYSNMDGDTLPVSCP</sequence>
<comment type="caution">
    <text evidence="2">The sequence shown here is derived from an EMBL/GenBank/DDBJ whole genome shotgun (WGS) entry which is preliminary data.</text>
</comment>
<dbReference type="GO" id="GO:0043161">
    <property type="term" value="P:proteasome-mediated ubiquitin-dependent protein catabolic process"/>
    <property type="evidence" value="ECO:0007669"/>
    <property type="project" value="InterPro"/>
</dbReference>
<dbReference type="PANTHER" id="PTHR12170:SF3">
    <property type="entry name" value="GH10162P"/>
    <property type="match status" value="1"/>
</dbReference>
<evidence type="ECO:0000313" key="3">
    <source>
        <dbReference type="Proteomes" id="UP000230066"/>
    </source>
</evidence>
<gene>
    <name evidence="2" type="ORF">D915_010157</name>
</gene>
<evidence type="ECO:0000313" key="2">
    <source>
        <dbReference type="EMBL" id="THD19189.1"/>
    </source>
</evidence>
<keyword evidence="3" id="KW-1185">Reference proteome</keyword>
<dbReference type="Proteomes" id="UP000230066">
    <property type="component" value="Unassembled WGS sequence"/>
</dbReference>
<dbReference type="AlphaFoldDB" id="A0A4E0QW84"/>
<dbReference type="GO" id="GO:0005634">
    <property type="term" value="C:nucleus"/>
    <property type="evidence" value="ECO:0007669"/>
    <property type="project" value="TreeGrafter"/>
</dbReference>
<proteinExistence type="predicted"/>
<dbReference type="InterPro" id="IPR024964">
    <property type="entry name" value="CTLH/CRA"/>
</dbReference>
<dbReference type="InterPro" id="IPR045098">
    <property type="entry name" value="Fyv10_fam"/>
</dbReference>
<organism evidence="2 3">
    <name type="scientific">Fasciola hepatica</name>
    <name type="common">Liver fluke</name>
    <dbReference type="NCBI Taxonomy" id="6192"/>
    <lineage>
        <taxon>Eukaryota</taxon>
        <taxon>Metazoa</taxon>
        <taxon>Spiralia</taxon>
        <taxon>Lophotrochozoa</taxon>
        <taxon>Platyhelminthes</taxon>
        <taxon>Trematoda</taxon>
        <taxon>Digenea</taxon>
        <taxon>Plagiorchiida</taxon>
        <taxon>Echinostomata</taxon>
        <taxon>Echinostomatoidea</taxon>
        <taxon>Fasciolidae</taxon>
        <taxon>Fasciola</taxon>
    </lineage>
</organism>
<name>A0A4E0QW84_FASHE</name>
<accession>A0A4E0QW84</accession>
<evidence type="ECO:0000259" key="1">
    <source>
        <dbReference type="Pfam" id="PF10607"/>
    </source>
</evidence>
<dbReference type="Pfam" id="PF10607">
    <property type="entry name" value="CTLH"/>
    <property type="match status" value="1"/>
</dbReference>
<dbReference type="GO" id="GO:0005737">
    <property type="term" value="C:cytoplasm"/>
    <property type="evidence" value="ECO:0007669"/>
    <property type="project" value="TreeGrafter"/>
</dbReference>